<dbReference type="EMBL" id="CP065628">
    <property type="protein sequence ID" value="QPR30069.1"/>
    <property type="molecule type" value="Genomic_DNA"/>
</dbReference>
<sequence>MHSPHEPTKQVGAGTPDALSENLVMLDGTMETYYISSDIFTGDFLTISE</sequence>
<dbReference type="RefSeq" id="WP_197914238.1">
    <property type="nucleotide sequence ID" value="NZ_CP065628.1"/>
</dbReference>
<protein>
    <submittedName>
        <fullName evidence="1">Uncharacterized protein</fullName>
    </submittedName>
</protein>
<dbReference type="Proteomes" id="UP000594774">
    <property type="component" value="Chromosome"/>
</dbReference>
<name>A0AB37G9V8_CORAY</name>
<evidence type="ECO:0000313" key="1">
    <source>
        <dbReference type="EMBL" id="QPR30069.1"/>
    </source>
</evidence>
<accession>A0AB37G9V8</accession>
<gene>
    <name evidence="1" type="ORF">I6G95_07385</name>
</gene>
<reference evidence="1 2" key="1">
    <citation type="submission" date="2020-12" db="EMBL/GenBank/DDBJ databases">
        <title>FDA dAtabase for Regulatory Grade micrObial Sequences (FDA-ARGOS): Supporting development and validation of Infectious Disease Dx tests.</title>
        <authorList>
            <person name="Sproer C."/>
            <person name="Gronow S."/>
            <person name="Severitt S."/>
            <person name="Schroder I."/>
            <person name="Tallon L."/>
            <person name="Sadzewicz L."/>
            <person name="Zhao X."/>
            <person name="Boylan J."/>
            <person name="Ott S."/>
            <person name="Bowen H."/>
            <person name="Vavikolanu K."/>
            <person name="Mehta A."/>
            <person name="Aluvathingal J."/>
            <person name="Nadendla S."/>
            <person name="Lowell S."/>
            <person name="Myers T."/>
            <person name="Yan Y."/>
            <person name="Sichtig H."/>
        </authorList>
    </citation>
    <scope>NUCLEOTIDE SEQUENCE [LARGE SCALE GENOMIC DNA]</scope>
    <source>
        <strain evidence="1 2">FDAARGOS_938</strain>
    </source>
</reference>
<evidence type="ECO:0000313" key="2">
    <source>
        <dbReference type="Proteomes" id="UP000594774"/>
    </source>
</evidence>
<proteinExistence type="predicted"/>
<organism evidence="1 2">
    <name type="scientific">Corynebacterium amycolatum</name>
    <dbReference type="NCBI Taxonomy" id="43765"/>
    <lineage>
        <taxon>Bacteria</taxon>
        <taxon>Bacillati</taxon>
        <taxon>Actinomycetota</taxon>
        <taxon>Actinomycetes</taxon>
        <taxon>Mycobacteriales</taxon>
        <taxon>Corynebacteriaceae</taxon>
        <taxon>Corynebacterium</taxon>
    </lineage>
</organism>
<dbReference type="AlphaFoldDB" id="A0AB37G9V8"/>